<keyword evidence="7" id="KW-0406">Ion transport</keyword>
<evidence type="ECO:0000256" key="7">
    <source>
        <dbReference type="ARBA" id="ARBA00023065"/>
    </source>
</evidence>
<feature type="transmembrane region" description="Helical" evidence="10">
    <location>
        <begin position="196"/>
        <end position="220"/>
    </location>
</feature>
<dbReference type="PANTHER" id="PTHR43298:SF2">
    <property type="entry name" value="FMN_FAD EXPORTER YEEO-RELATED"/>
    <property type="match status" value="1"/>
</dbReference>
<dbReference type="GO" id="GO:0005886">
    <property type="term" value="C:plasma membrane"/>
    <property type="evidence" value="ECO:0007669"/>
    <property type="project" value="UniProtKB-SubCell"/>
</dbReference>
<feature type="transmembrane region" description="Helical" evidence="10">
    <location>
        <begin position="96"/>
        <end position="117"/>
    </location>
</feature>
<dbReference type="InterPro" id="IPR002528">
    <property type="entry name" value="MATE_fam"/>
</dbReference>
<dbReference type="PIRSF" id="PIRSF006603">
    <property type="entry name" value="DinF"/>
    <property type="match status" value="1"/>
</dbReference>
<keyword evidence="3" id="KW-0050">Antiport</keyword>
<evidence type="ECO:0000313" key="12">
    <source>
        <dbReference type="Proteomes" id="UP000285211"/>
    </source>
</evidence>
<evidence type="ECO:0000256" key="2">
    <source>
        <dbReference type="ARBA" id="ARBA00022448"/>
    </source>
</evidence>
<evidence type="ECO:0000256" key="10">
    <source>
        <dbReference type="SAM" id="Phobius"/>
    </source>
</evidence>
<protein>
    <recommendedName>
        <fullName evidence="9">Multidrug-efflux transporter</fullName>
    </recommendedName>
</protein>
<evidence type="ECO:0000256" key="3">
    <source>
        <dbReference type="ARBA" id="ARBA00022449"/>
    </source>
</evidence>
<name>A0A3S2W9B9_9FLAO</name>
<keyword evidence="8 10" id="KW-0472">Membrane</keyword>
<organism evidence="11 12">
    <name type="scientific">Flavobacterium sufflavum</name>
    <dbReference type="NCBI Taxonomy" id="1921138"/>
    <lineage>
        <taxon>Bacteria</taxon>
        <taxon>Pseudomonadati</taxon>
        <taxon>Bacteroidota</taxon>
        <taxon>Flavobacteriia</taxon>
        <taxon>Flavobacteriales</taxon>
        <taxon>Flavobacteriaceae</taxon>
        <taxon>Flavobacterium</taxon>
    </lineage>
</organism>
<feature type="transmembrane region" description="Helical" evidence="10">
    <location>
        <begin position="317"/>
        <end position="340"/>
    </location>
</feature>
<keyword evidence="5 10" id="KW-0812">Transmembrane</keyword>
<dbReference type="InterPro" id="IPR048279">
    <property type="entry name" value="MdtK-like"/>
</dbReference>
<dbReference type="GO" id="GO:0006811">
    <property type="term" value="P:monoatomic ion transport"/>
    <property type="evidence" value="ECO:0007669"/>
    <property type="project" value="UniProtKB-KW"/>
</dbReference>
<keyword evidence="12" id="KW-1185">Reference proteome</keyword>
<evidence type="ECO:0000256" key="9">
    <source>
        <dbReference type="ARBA" id="ARBA00031636"/>
    </source>
</evidence>
<proteinExistence type="predicted"/>
<dbReference type="InterPro" id="IPR050222">
    <property type="entry name" value="MATE_MdtK"/>
</dbReference>
<dbReference type="NCBIfam" id="TIGR00797">
    <property type="entry name" value="matE"/>
    <property type="match status" value="1"/>
</dbReference>
<dbReference type="GO" id="GO:0015297">
    <property type="term" value="F:antiporter activity"/>
    <property type="evidence" value="ECO:0007669"/>
    <property type="project" value="UniProtKB-KW"/>
</dbReference>
<keyword evidence="4" id="KW-1003">Cell membrane</keyword>
<feature type="transmembrane region" description="Helical" evidence="10">
    <location>
        <begin position="415"/>
        <end position="432"/>
    </location>
</feature>
<evidence type="ECO:0000256" key="6">
    <source>
        <dbReference type="ARBA" id="ARBA00022989"/>
    </source>
</evidence>
<evidence type="ECO:0000256" key="1">
    <source>
        <dbReference type="ARBA" id="ARBA00004651"/>
    </source>
</evidence>
<dbReference type="EMBL" id="SACJ01000014">
    <property type="protein sequence ID" value="RVT72015.1"/>
    <property type="molecule type" value="Genomic_DNA"/>
</dbReference>
<accession>A0A3S2W9B9</accession>
<feature type="transmembrane region" description="Helical" evidence="10">
    <location>
        <begin position="169"/>
        <end position="190"/>
    </location>
</feature>
<feature type="transmembrane region" description="Helical" evidence="10">
    <location>
        <begin position="360"/>
        <end position="378"/>
    </location>
</feature>
<dbReference type="GO" id="GO:0042910">
    <property type="term" value="F:xenobiotic transmembrane transporter activity"/>
    <property type="evidence" value="ECO:0007669"/>
    <property type="project" value="InterPro"/>
</dbReference>
<dbReference type="PANTHER" id="PTHR43298">
    <property type="entry name" value="MULTIDRUG RESISTANCE PROTEIN NORM-RELATED"/>
    <property type="match status" value="1"/>
</dbReference>
<keyword evidence="6 10" id="KW-1133">Transmembrane helix</keyword>
<feature type="transmembrane region" description="Helical" evidence="10">
    <location>
        <begin position="137"/>
        <end position="157"/>
    </location>
</feature>
<feature type="transmembrane region" description="Helical" evidence="10">
    <location>
        <begin position="14"/>
        <end position="35"/>
    </location>
</feature>
<comment type="caution">
    <text evidence="11">The sequence shown here is derived from an EMBL/GenBank/DDBJ whole genome shotgun (WGS) entry which is preliminary data.</text>
</comment>
<reference evidence="11 12" key="1">
    <citation type="submission" date="2019-01" db="EMBL/GenBank/DDBJ databases">
        <authorList>
            <person name="Chen W.-M."/>
        </authorList>
    </citation>
    <scope>NUCLEOTIDE SEQUENCE [LARGE SCALE GENOMIC DNA]</scope>
    <source>
        <strain evidence="11 12">BBQ-12</strain>
    </source>
</reference>
<dbReference type="OrthoDB" id="5242355at2"/>
<evidence type="ECO:0000256" key="5">
    <source>
        <dbReference type="ARBA" id="ARBA00022692"/>
    </source>
</evidence>
<feature type="transmembrane region" description="Helical" evidence="10">
    <location>
        <begin position="64"/>
        <end position="84"/>
    </location>
</feature>
<dbReference type="RefSeq" id="WP_128197409.1">
    <property type="nucleotide sequence ID" value="NZ_SACJ01000014.1"/>
</dbReference>
<evidence type="ECO:0000256" key="8">
    <source>
        <dbReference type="ARBA" id="ARBA00023136"/>
    </source>
</evidence>
<evidence type="ECO:0000313" key="11">
    <source>
        <dbReference type="EMBL" id="RVT72015.1"/>
    </source>
</evidence>
<keyword evidence="2" id="KW-0813">Transport</keyword>
<evidence type="ECO:0000256" key="4">
    <source>
        <dbReference type="ARBA" id="ARBA00022475"/>
    </source>
</evidence>
<dbReference type="AlphaFoldDB" id="A0A3S2W9B9"/>
<dbReference type="CDD" id="cd13138">
    <property type="entry name" value="MATE_yoeA_like"/>
    <property type="match status" value="1"/>
</dbReference>
<sequence>MDKEKLVDMTRGPIVPQIIHFTLPLIIGNFFVLTYNAVDSIIVGRFVGAGALAALGAAGPVMNVLLFLIIGICLGMSVLMGHCFGEQNYAKLKRVISTSLISGGIFTFLLIMLGVLFSRQILRFLNTPIEILDDATSYLQIIFVGLVFTFIYNIYAATLRSMGNSKASLYFLIASAVLNVIMDLLFVAVWKMGVVGSALGTVIAEAIAALFCVLYVRFYIPTLRFYKADFVFDYSLFRTIVSYSSVAAMQQITLHLGKFLIQGAVNPLGVVAIAAFNAVNRIDDFVTIVQQNIAHGTTGFLAQNNGKGNFERIRKGFLTGLNMVVVYSVLASIIVLLFSRQLISLFMGKQGLEVVDAGEQYLKLMVLLYLLPGITNVVQGYFRGLGKMKITLNSTLIQMFGRVIAAYFLAPHFGIKGIALACLVGWICMLSYESPLFYKSWKQIK</sequence>
<dbReference type="Pfam" id="PF01554">
    <property type="entry name" value="MatE"/>
    <property type="match status" value="2"/>
</dbReference>
<comment type="subcellular location">
    <subcellularLocation>
        <location evidence="1">Cell membrane</location>
        <topology evidence="1">Multi-pass membrane protein</topology>
    </subcellularLocation>
</comment>
<gene>
    <name evidence="11" type="ORF">EOD40_16520</name>
</gene>
<dbReference type="Proteomes" id="UP000285211">
    <property type="component" value="Unassembled WGS sequence"/>
</dbReference>